<accession>A0ABD0JQL6</accession>
<dbReference type="EMBL" id="JACVVK020000365">
    <property type="protein sequence ID" value="KAK7476792.1"/>
    <property type="molecule type" value="Genomic_DNA"/>
</dbReference>
<proteinExistence type="predicted"/>
<evidence type="ECO:0000313" key="2">
    <source>
        <dbReference type="Proteomes" id="UP001519460"/>
    </source>
</evidence>
<gene>
    <name evidence="1" type="ORF">BaRGS_00031953</name>
</gene>
<sequence>MTVSAASEIQPCTTEGNKRINAAFVVRHLEDEINTNLLLSRSCRLLTHRDRSAWAGRAGAAFSTFNPASFYDVFLRNINTAMLGFLD</sequence>
<evidence type="ECO:0000313" key="1">
    <source>
        <dbReference type="EMBL" id="KAK7476792.1"/>
    </source>
</evidence>
<reference evidence="1 2" key="1">
    <citation type="journal article" date="2023" name="Sci. Data">
        <title>Genome assembly of the Korean intertidal mud-creeper Batillaria attramentaria.</title>
        <authorList>
            <person name="Patra A.K."/>
            <person name="Ho P.T."/>
            <person name="Jun S."/>
            <person name="Lee S.J."/>
            <person name="Kim Y."/>
            <person name="Won Y.J."/>
        </authorList>
    </citation>
    <scope>NUCLEOTIDE SEQUENCE [LARGE SCALE GENOMIC DNA]</scope>
    <source>
        <strain evidence="1">Wonlab-2016</strain>
    </source>
</reference>
<protein>
    <submittedName>
        <fullName evidence="1">Uncharacterized protein</fullName>
    </submittedName>
</protein>
<dbReference type="AlphaFoldDB" id="A0ABD0JQL6"/>
<keyword evidence="2" id="KW-1185">Reference proteome</keyword>
<name>A0ABD0JQL6_9CAEN</name>
<organism evidence="1 2">
    <name type="scientific">Batillaria attramentaria</name>
    <dbReference type="NCBI Taxonomy" id="370345"/>
    <lineage>
        <taxon>Eukaryota</taxon>
        <taxon>Metazoa</taxon>
        <taxon>Spiralia</taxon>
        <taxon>Lophotrochozoa</taxon>
        <taxon>Mollusca</taxon>
        <taxon>Gastropoda</taxon>
        <taxon>Caenogastropoda</taxon>
        <taxon>Sorbeoconcha</taxon>
        <taxon>Cerithioidea</taxon>
        <taxon>Batillariidae</taxon>
        <taxon>Batillaria</taxon>
    </lineage>
</organism>
<dbReference type="Proteomes" id="UP001519460">
    <property type="component" value="Unassembled WGS sequence"/>
</dbReference>
<comment type="caution">
    <text evidence="1">The sequence shown here is derived from an EMBL/GenBank/DDBJ whole genome shotgun (WGS) entry which is preliminary data.</text>
</comment>